<proteinExistence type="predicted"/>
<evidence type="ECO:0000313" key="2">
    <source>
        <dbReference type="EMBL" id="GHD58700.1"/>
    </source>
</evidence>
<evidence type="ECO:0000313" key="3">
    <source>
        <dbReference type="Proteomes" id="UP000604737"/>
    </source>
</evidence>
<reference evidence="3" key="1">
    <citation type="journal article" date="2019" name="Int. J. Syst. Evol. Microbiol.">
        <title>The Global Catalogue of Microorganisms (GCM) 10K type strain sequencing project: providing services to taxonomists for standard genome sequencing and annotation.</title>
        <authorList>
            <consortium name="The Broad Institute Genomics Platform"/>
            <consortium name="The Broad Institute Genome Sequencing Center for Infectious Disease"/>
            <person name="Wu L."/>
            <person name="Ma J."/>
        </authorList>
    </citation>
    <scope>NUCLEOTIDE SEQUENCE [LARGE SCALE GENOMIC DNA]</scope>
    <source>
        <strain evidence="3">KCTC 23701</strain>
    </source>
</reference>
<dbReference type="InterPro" id="IPR019600">
    <property type="entry name" value="Hemin_uptake_protein_HemP"/>
</dbReference>
<keyword evidence="3" id="KW-1185">Reference proteome</keyword>
<dbReference type="RefSeq" id="WP_189458962.1">
    <property type="nucleotide sequence ID" value="NZ_BMYO01000002.1"/>
</dbReference>
<sequence length="53" mass="5913">MNKPAPPTTPANPTLPVFSSNQLLQGQRAVVIEHNGERYTLRETRQGKLILTK</sequence>
<evidence type="ECO:0008006" key="4">
    <source>
        <dbReference type="Google" id="ProtNLM"/>
    </source>
</evidence>
<feature type="region of interest" description="Disordered" evidence="1">
    <location>
        <begin position="1"/>
        <end position="20"/>
    </location>
</feature>
<organism evidence="2 3">
    <name type="scientific">Jeongeupia chitinilytica</name>
    <dbReference type="NCBI Taxonomy" id="1041641"/>
    <lineage>
        <taxon>Bacteria</taxon>
        <taxon>Pseudomonadati</taxon>
        <taxon>Pseudomonadota</taxon>
        <taxon>Betaproteobacteria</taxon>
        <taxon>Neisseriales</taxon>
        <taxon>Chitinibacteraceae</taxon>
        <taxon>Jeongeupia</taxon>
    </lineage>
</organism>
<dbReference type="Pfam" id="PF10636">
    <property type="entry name" value="hemP"/>
    <property type="match status" value="1"/>
</dbReference>
<feature type="compositionally biased region" description="Pro residues" evidence="1">
    <location>
        <begin position="1"/>
        <end position="10"/>
    </location>
</feature>
<dbReference type="Gene3D" id="2.10.70.10">
    <property type="entry name" value="Complement Module, domain 1"/>
    <property type="match status" value="1"/>
</dbReference>
<protein>
    <recommendedName>
        <fullName evidence="4">Hemin uptake protein HemP</fullName>
    </recommendedName>
</protein>
<dbReference type="EMBL" id="BMYO01000002">
    <property type="protein sequence ID" value="GHD58700.1"/>
    <property type="molecule type" value="Genomic_DNA"/>
</dbReference>
<accession>A0ABQ3GYA6</accession>
<evidence type="ECO:0000256" key="1">
    <source>
        <dbReference type="SAM" id="MobiDB-lite"/>
    </source>
</evidence>
<name>A0ABQ3GYA6_9NEIS</name>
<dbReference type="Proteomes" id="UP000604737">
    <property type="component" value="Unassembled WGS sequence"/>
</dbReference>
<gene>
    <name evidence="2" type="ORF">GCM10007350_08960</name>
</gene>
<comment type="caution">
    <text evidence="2">The sequence shown here is derived from an EMBL/GenBank/DDBJ whole genome shotgun (WGS) entry which is preliminary data.</text>
</comment>